<name>A0A438DW47_VITVI</name>
<dbReference type="EMBL" id="QGNW01001472">
    <property type="protein sequence ID" value="RVW39711.1"/>
    <property type="molecule type" value="Genomic_DNA"/>
</dbReference>
<dbReference type="Pfam" id="PF21743">
    <property type="entry name" value="PTM_DIR17_Tudor"/>
    <property type="match status" value="1"/>
</dbReference>
<feature type="domain" description="Nuclear factor related to kappa-B-binding protein second winged helix" evidence="3">
    <location>
        <begin position="768"/>
        <end position="906"/>
    </location>
</feature>
<dbReference type="InterPro" id="IPR057748">
    <property type="entry name" value="NFRKB_WH_2"/>
</dbReference>
<accession>A0A438DW47</accession>
<feature type="compositionally biased region" description="Basic and acidic residues" evidence="1">
    <location>
        <begin position="314"/>
        <end position="330"/>
    </location>
</feature>
<reference evidence="4 5" key="1">
    <citation type="journal article" date="2018" name="PLoS Genet.">
        <title>Population sequencing reveals clonal diversity and ancestral inbreeding in the grapevine cultivar Chardonnay.</title>
        <authorList>
            <person name="Roach M.J."/>
            <person name="Johnson D.L."/>
            <person name="Bohlmann J."/>
            <person name="van Vuuren H.J."/>
            <person name="Jones S.J."/>
            <person name="Pretorius I.S."/>
            <person name="Schmidt S.A."/>
            <person name="Borneman A.R."/>
        </authorList>
    </citation>
    <scope>NUCLEOTIDE SEQUENCE [LARGE SCALE GENOMIC DNA]</scope>
    <source>
        <strain evidence="5">cv. Chardonnay</strain>
        <tissue evidence="4">Leaf</tissue>
    </source>
</reference>
<sequence length="933" mass="105115">MENQSKEQEFETLPTGVFEISGEPAIVINGVPDVSSNDGSLVHCDTISDTGSHQETVFGEWLEGREVRKLFGGQYYSGVVTQFDKEAGWYRVVYEDGDFEDLEWHELEEVLVPLDVSVPLKSLAMKIIRKNQRPIQKPGKEVPKCGNRRLKKAIGMGKTVQLPEEASPPKFNGNHSESATPKGWLSNRSRNGGKDARYRPCAIKVRGVVIVQFSFFMDMGRVRLCHDGLVVHAFPQEPEGSNLGMTCPREVPRSHGEGFLEHKDSALVNNDDLQSRTNALEYDNDGNGTDDDSMKGNCDEHTLKPSFWRSSPTKHGEQKNKGVMRYDTKESSTSTLSPGKNRFETRHFRSCASMSAHPDQDGTLQMEILIKGEDGAKKPTSKTAHQLDLEAAITLVEMANGVPALPDDDFSFSSSKDMQDCDDDEDILRETYGLLDGHGLNTALRNKGQQHVEACASSGHDGLGTLLLECNWVTKRKRKSGVKYMDRRLRSRELIDEPSLKIQEGWHKVDAKKDSLTVQSCYLPFSERRAMDDITMDDMVSDIKPSKKQHFTLATWTVVPGVSFSIIHLFADIRTVLVTPCVKDDAFKFCSELHSAGNQGSKQAKEKNLPSLTIHEIVQHIRANPRDPCILETREPLQDIVRGVLKIFSSKTAPVRAKGWKPLTSYERSSKSWSWIGPVSCNSWSDQDIRKEEMTSEGWGLPHKMLGKLVDCFSNWLRNSQETLQQIGSLPAPPMTSMKQIVDTRKSFRDIKTQKSTPTIRPSSEEVRNYFRREEALRYLVPYKAFPYTAADGRKSMVAPLRRASGKPSSKGRDHFMLKPDRPAHVTLLCLVRDAAARLPGNIGTREDICTLLRDSQYIAEGISSRQINQVVRGGLDRLHYEDDPCVQFDRVRKLWVYLHGGKEEEDFEDDATSPRPRKRQQKMAGSMLLKEQ</sequence>
<feature type="region of interest" description="Disordered" evidence="1">
    <location>
        <begin position="163"/>
        <end position="191"/>
    </location>
</feature>
<protein>
    <submittedName>
        <fullName evidence="4">Nuclear factor related to kappa-B-binding protein</fullName>
    </submittedName>
</protein>
<evidence type="ECO:0000256" key="1">
    <source>
        <dbReference type="SAM" id="MobiDB-lite"/>
    </source>
</evidence>
<gene>
    <name evidence="4" type="primary">nfrkb_1</name>
    <name evidence="4" type="ORF">CK203_114035</name>
</gene>
<dbReference type="PANTHER" id="PTHR13052">
    <property type="entry name" value="NFRKB-RELATED"/>
    <property type="match status" value="1"/>
</dbReference>
<proteinExistence type="predicted"/>
<evidence type="ECO:0000313" key="5">
    <source>
        <dbReference type="Proteomes" id="UP000288805"/>
    </source>
</evidence>
<dbReference type="Pfam" id="PF25793">
    <property type="entry name" value="WHD_2nd_NFRKB"/>
    <property type="match status" value="1"/>
</dbReference>
<dbReference type="Proteomes" id="UP000288805">
    <property type="component" value="Unassembled WGS sequence"/>
</dbReference>
<dbReference type="GO" id="GO:0031011">
    <property type="term" value="C:Ino80 complex"/>
    <property type="evidence" value="ECO:0007669"/>
    <property type="project" value="InterPro"/>
</dbReference>
<dbReference type="PANTHER" id="PTHR13052:SF0">
    <property type="entry name" value="DNA-BINDING PROTEIN-LIKE"/>
    <property type="match status" value="1"/>
</dbReference>
<dbReference type="InterPro" id="IPR047365">
    <property type="entry name" value="Tudor_AtPTM-like"/>
</dbReference>
<dbReference type="OrthoDB" id="168165at2759"/>
<comment type="caution">
    <text evidence="4">The sequence shown here is derived from an EMBL/GenBank/DDBJ whole genome shotgun (WGS) entry which is preliminary data.</text>
</comment>
<organism evidence="4 5">
    <name type="scientific">Vitis vinifera</name>
    <name type="common">Grape</name>
    <dbReference type="NCBI Taxonomy" id="29760"/>
    <lineage>
        <taxon>Eukaryota</taxon>
        <taxon>Viridiplantae</taxon>
        <taxon>Streptophyta</taxon>
        <taxon>Embryophyta</taxon>
        <taxon>Tracheophyta</taxon>
        <taxon>Spermatophyta</taxon>
        <taxon>Magnoliopsida</taxon>
        <taxon>eudicotyledons</taxon>
        <taxon>Gunneridae</taxon>
        <taxon>Pentapetalae</taxon>
        <taxon>rosids</taxon>
        <taxon>Vitales</taxon>
        <taxon>Vitaceae</taxon>
        <taxon>Viteae</taxon>
        <taxon>Vitis</taxon>
    </lineage>
</organism>
<evidence type="ECO:0000259" key="2">
    <source>
        <dbReference type="Pfam" id="PF21743"/>
    </source>
</evidence>
<feature type="region of interest" description="Disordered" evidence="1">
    <location>
        <begin position="905"/>
        <end position="933"/>
    </location>
</feature>
<feature type="region of interest" description="Disordered" evidence="1">
    <location>
        <begin position="799"/>
        <end position="818"/>
    </location>
</feature>
<dbReference type="AlphaFoldDB" id="A0A438DW47"/>
<feature type="domain" description="PTM/DIR17-like Tudor" evidence="2">
    <location>
        <begin position="64"/>
        <end position="111"/>
    </location>
</feature>
<feature type="region of interest" description="Disordered" evidence="1">
    <location>
        <begin position="303"/>
        <end position="341"/>
    </location>
</feature>
<evidence type="ECO:0000313" key="4">
    <source>
        <dbReference type="EMBL" id="RVW39711.1"/>
    </source>
</evidence>
<dbReference type="Gene3D" id="2.30.30.140">
    <property type="match status" value="1"/>
</dbReference>
<evidence type="ECO:0000259" key="3">
    <source>
        <dbReference type="Pfam" id="PF25793"/>
    </source>
</evidence>
<dbReference type="InterPro" id="IPR024867">
    <property type="entry name" value="NFRKB"/>
</dbReference>
<dbReference type="CDD" id="cd20401">
    <property type="entry name" value="Tudor_AtPTM-like"/>
    <property type="match status" value="1"/>
</dbReference>